<protein>
    <submittedName>
        <fullName evidence="1">Uncharacterized protein</fullName>
    </submittedName>
</protein>
<dbReference type="Proteomes" id="UP000248168">
    <property type="component" value="Unassembled WGS sequence"/>
</dbReference>
<sequence length="92" mass="10239">MGVFRRPELEKDNPVAPQMYVGPRRRLALARAASMSQVPASEDVTEMLQNLTAAAERFVAGVPASKQRHKERTALLKAITQAQRLLSDELPR</sequence>
<keyword evidence="2" id="KW-1185">Reference proteome</keyword>
<dbReference type="EMBL" id="OUNR01000021">
    <property type="protein sequence ID" value="SPP66615.1"/>
    <property type="molecule type" value="Genomic_DNA"/>
</dbReference>
<accession>A0A330LA48</accession>
<proteinExistence type="predicted"/>
<name>A0A330LA48_9BACT</name>
<organism evidence="1 2">
    <name type="scientific">Nitrospira lenta</name>
    <dbReference type="NCBI Taxonomy" id="1436998"/>
    <lineage>
        <taxon>Bacteria</taxon>
        <taxon>Pseudomonadati</taxon>
        <taxon>Nitrospirota</taxon>
        <taxon>Nitrospiria</taxon>
        <taxon>Nitrospirales</taxon>
        <taxon>Nitrospiraceae</taxon>
        <taxon>Nitrospira</taxon>
    </lineage>
</organism>
<reference evidence="2" key="1">
    <citation type="submission" date="2018-04" db="EMBL/GenBank/DDBJ databases">
        <authorList>
            <person name="Lucker S."/>
            <person name="Sakoula D."/>
        </authorList>
    </citation>
    <scope>NUCLEOTIDE SEQUENCE [LARGE SCALE GENOMIC DNA]</scope>
</reference>
<dbReference type="AlphaFoldDB" id="A0A330LA48"/>
<gene>
    <name evidence="1" type="ORF">NITLEN_80039</name>
</gene>
<dbReference type="RefSeq" id="WP_121990761.1">
    <property type="nucleotide sequence ID" value="NZ_OUNR01000021.1"/>
</dbReference>
<dbReference type="OrthoDB" id="9808820at2"/>
<evidence type="ECO:0000313" key="2">
    <source>
        <dbReference type="Proteomes" id="UP000248168"/>
    </source>
</evidence>
<evidence type="ECO:0000313" key="1">
    <source>
        <dbReference type="EMBL" id="SPP66615.1"/>
    </source>
</evidence>
<dbReference type="InParanoid" id="A0A330LA48"/>